<feature type="transmembrane region" description="Helical" evidence="2">
    <location>
        <begin position="244"/>
        <end position="263"/>
    </location>
</feature>
<dbReference type="Proteomes" id="UP000594364">
    <property type="component" value="Chromosome 3"/>
</dbReference>
<dbReference type="AlphaFoldDB" id="A0A7S9PVP4"/>
<evidence type="ECO:0000256" key="2">
    <source>
        <dbReference type="SAM" id="Phobius"/>
    </source>
</evidence>
<gene>
    <name evidence="3" type="ORF">C2857_004442</name>
</gene>
<dbReference type="EMBL" id="CP031387">
    <property type="protein sequence ID" value="QPH00635.1"/>
    <property type="molecule type" value="Genomic_DNA"/>
</dbReference>
<dbReference type="PANTHER" id="PTHR37488:SF2">
    <property type="entry name" value="DUF1275 DOMAIN-CONTAINING PROTEIN"/>
    <property type="match status" value="1"/>
</dbReference>
<feature type="region of interest" description="Disordered" evidence="1">
    <location>
        <begin position="1"/>
        <end position="21"/>
    </location>
</feature>
<organism evidence="3 4">
    <name type="scientific">Epichloe festucae (strain Fl1)</name>
    <dbReference type="NCBI Taxonomy" id="877507"/>
    <lineage>
        <taxon>Eukaryota</taxon>
        <taxon>Fungi</taxon>
        <taxon>Dikarya</taxon>
        <taxon>Ascomycota</taxon>
        <taxon>Pezizomycotina</taxon>
        <taxon>Sordariomycetes</taxon>
        <taxon>Hypocreomycetidae</taxon>
        <taxon>Hypocreales</taxon>
        <taxon>Clavicipitaceae</taxon>
        <taxon>Epichloe</taxon>
    </lineage>
</organism>
<name>A0A7S9PVP4_EPIFF</name>
<evidence type="ECO:0000313" key="4">
    <source>
        <dbReference type="Proteomes" id="UP000594364"/>
    </source>
</evidence>
<protein>
    <recommendedName>
        <fullName evidence="5">DUF1275 domain protein</fullName>
    </recommendedName>
</protein>
<evidence type="ECO:0000256" key="1">
    <source>
        <dbReference type="SAM" id="MobiDB-lite"/>
    </source>
</evidence>
<keyword evidence="4" id="KW-1185">Reference proteome</keyword>
<accession>A0A7S9PVP4</accession>
<dbReference type="OrthoDB" id="5223589at2759"/>
<feature type="transmembrane region" description="Helical" evidence="2">
    <location>
        <begin position="221"/>
        <end position="238"/>
    </location>
</feature>
<feature type="transmembrane region" description="Helical" evidence="2">
    <location>
        <begin position="133"/>
        <end position="153"/>
    </location>
</feature>
<dbReference type="InterPro" id="IPR010699">
    <property type="entry name" value="DUF1275"/>
</dbReference>
<dbReference type="Pfam" id="PF06912">
    <property type="entry name" value="DUF1275"/>
    <property type="match status" value="1"/>
</dbReference>
<keyword evidence="2" id="KW-1133">Transmembrane helix</keyword>
<sequence length="276" mass="29575">MSPGKAEHSSMQSTSGTTAGFESECPQALKRKSGTSVLDHFTQDIRGSTFTEFQLVILTFCTGIQDATTFPDYHCFASNQTGNTVFLCLALVLRHLNGEMFITANIGMALGLFLGAGWLTGQASHIIGPQKRWWLMLCNLIQSACVLAAAAIQYKRGIKPHGPEALAVIGLLAFAAGSQVVQSRSLSMTEISTAMATAAWMDLMIDENLFASKNRPRTRRIAFLLSLVVGSLVGAAIYREVGSPTALAVSGGGKLLVTILYSFSPGKRPKRNPCLV</sequence>
<proteinExistence type="predicted"/>
<evidence type="ECO:0000313" key="3">
    <source>
        <dbReference type="EMBL" id="QPH00635.1"/>
    </source>
</evidence>
<feature type="transmembrane region" description="Helical" evidence="2">
    <location>
        <begin position="100"/>
        <end position="121"/>
    </location>
</feature>
<keyword evidence="2" id="KW-0812">Transmembrane</keyword>
<keyword evidence="2" id="KW-0472">Membrane</keyword>
<reference evidence="3 4" key="1">
    <citation type="journal article" date="2018" name="PLoS Genet.">
        <title>Repeat elements organise 3D genome structure and mediate transcription in the filamentous fungus Epichloe festucae.</title>
        <authorList>
            <person name="Winter D.J."/>
            <person name="Ganley A.R.D."/>
            <person name="Young C.A."/>
            <person name="Liachko I."/>
            <person name="Schardl C.L."/>
            <person name="Dupont P.Y."/>
            <person name="Berry D."/>
            <person name="Ram A."/>
            <person name="Scott B."/>
            <person name="Cox M.P."/>
        </authorList>
    </citation>
    <scope>NUCLEOTIDE SEQUENCE [LARGE SCALE GENOMIC DNA]</scope>
    <source>
        <strain evidence="3 4">Fl1</strain>
    </source>
</reference>
<feature type="compositionally biased region" description="Polar residues" evidence="1">
    <location>
        <begin position="9"/>
        <end position="20"/>
    </location>
</feature>
<dbReference type="PANTHER" id="PTHR37488">
    <property type="entry name" value="DUF1275 DOMAIN-CONTAINING PROTEIN"/>
    <property type="match status" value="1"/>
</dbReference>
<evidence type="ECO:0008006" key="5">
    <source>
        <dbReference type="Google" id="ProtNLM"/>
    </source>
</evidence>